<name>A0A815AIJ4_9BILA</name>
<dbReference type="Proteomes" id="UP000663877">
    <property type="component" value="Unassembled WGS sequence"/>
</dbReference>
<protein>
    <submittedName>
        <fullName evidence="1">Uncharacterized protein</fullName>
    </submittedName>
</protein>
<keyword evidence="3" id="KW-1185">Reference proteome</keyword>
<evidence type="ECO:0000313" key="2">
    <source>
        <dbReference type="EMBL" id="CAF1546438.1"/>
    </source>
</evidence>
<dbReference type="OrthoDB" id="9980831at2759"/>
<evidence type="ECO:0000313" key="3">
    <source>
        <dbReference type="Proteomes" id="UP000663832"/>
    </source>
</evidence>
<organism evidence="1 4">
    <name type="scientific">Adineta steineri</name>
    <dbReference type="NCBI Taxonomy" id="433720"/>
    <lineage>
        <taxon>Eukaryota</taxon>
        <taxon>Metazoa</taxon>
        <taxon>Spiralia</taxon>
        <taxon>Gnathifera</taxon>
        <taxon>Rotifera</taxon>
        <taxon>Eurotatoria</taxon>
        <taxon>Bdelloidea</taxon>
        <taxon>Adinetida</taxon>
        <taxon>Adinetidae</taxon>
        <taxon>Adineta</taxon>
    </lineage>
</organism>
<dbReference type="AlphaFoldDB" id="A0A815AIJ4"/>
<sequence length="361" mass="42945">MVISYQQQHLSNLSINFTSIFITKPTISVIFRNRFESISDHVKEDVYNQCRTILERSQLLGILQHNISNGQYFFPNLITTLQDVYLLIHYPSLSNEDNKFYLQMTSSYLISKNLQKLSIQQQMRTRIVIFLSENYTNVMYKRLELWFKSIYEPYTIITHIIRIQDSNQIPFNLMINYTKYNEDIQLDTILFFLENDYIIETDMLSDTIEFFMSHNPCFVYQPDYSDNCRLDINNDNEQINIVLGRTRLWRSIVSTSFTYACRWRTFLAFEDIIMHSSNNRKINHDIKLRAGNTVFFCVTPSYGGRLETLLLPNEINITMDDDTSVYYKDLWSIARHAFIEAQKLDSFPVKKMNEQILFFQL</sequence>
<dbReference type="Proteomes" id="UP000663832">
    <property type="component" value="Unassembled WGS sequence"/>
</dbReference>
<gene>
    <name evidence="1" type="ORF">BJG266_LOCUS29960</name>
    <name evidence="2" type="ORF">QVE165_LOCUS46714</name>
</gene>
<accession>A0A815AIJ4</accession>
<evidence type="ECO:0000313" key="1">
    <source>
        <dbReference type="EMBL" id="CAF1257921.1"/>
    </source>
</evidence>
<reference evidence="1" key="1">
    <citation type="submission" date="2021-02" db="EMBL/GenBank/DDBJ databases">
        <authorList>
            <person name="Nowell W R."/>
        </authorList>
    </citation>
    <scope>NUCLEOTIDE SEQUENCE</scope>
</reference>
<proteinExistence type="predicted"/>
<dbReference type="EMBL" id="CAJNOM010000705">
    <property type="protein sequence ID" value="CAF1546438.1"/>
    <property type="molecule type" value="Genomic_DNA"/>
</dbReference>
<evidence type="ECO:0000313" key="4">
    <source>
        <dbReference type="Proteomes" id="UP000663877"/>
    </source>
</evidence>
<dbReference type="EMBL" id="CAJNOI010000366">
    <property type="protein sequence ID" value="CAF1257921.1"/>
    <property type="molecule type" value="Genomic_DNA"/>
</dbReference>
<comment type="caution">
    <text evidence="1">The sequence shown here is derived from an EMBL/GenBank/DDBJ whole genome shotgun (WGS) entry which is preliminary data.</text>
</comment>